<protein>
    <recommendedName>
        <fullName evidence="1">PiggyBac transposable element-derived protein domain-containing protein</fullName>
    </recommendedName>
</protein>
<dbReference type="InterPro" id="IPR029526">
    <property type="entry name" value="PGBD"/>
</dbReference>
<dbReference type="PANTHER" id="PTHR46599">
    <property type="entry name" value="PIGGYBAC TRANSPOSABLE ELEMENT-DERIVED PROTEIN 4"/>
    <property type="match status" value="1"/>
</dbReference>
<comment type="caution">
    <text evidence="2">The sequence shown here is derived from an EMBL/GenBank/DDBJ whole genome shotgun (WGS) entry which is preliminary data.</text>
</comment>
<accession>A0A4Y2GC35</accession>
<evidence type="ECO:0000259" key="1">
    <source>
        <dbReference type="Pfam" id="PF13843"/>
    </source>
</evidence>
<keyword evidence="3" id="KW-1185">Reference proteome</keyword>
<organism evidence="2 3">
    <name type="scientific">Araneus ventricosus</name>
    <name type="common">Orbweaver spider</name>
    <name type="synonym">Epeira ventricosa</name>
    <dbReference type="NCBI Taxonomy" id="182803"/>
    <lineage>
        <taxon>Eukaryota</taxon>
        <taxon>Metazoa</taxon>
        <taxon>Ecdysozoa</taxon>
        <taxon>Arthropoda</taxon>
        <taxon>Chelicerata</taxon>
        <taxon>Arachnida</taxon>
        <taxon>Araneae</taxon>
        <taxon>Araneomorphae</taxon>
        <taxon>Entelegynae</taxon>
        <taxon>Araneoidea</taxon>
        <taxon>Araneidae</taxon>
        <taxon>Araneus</taxon>
    </lineage>
</organism>
<gene>
    <name evidence="2" type="ORF">AVEN_134802_1</name>
</gene>
<evidence type="ECO:0000313" key="3">
    <source>
        <dbReference type="Proteomes" id="UP000499080"/>
    </source>
</evidence>
<dbReference type="AlphaFoldDB" id="A0A4Y2GC35"/>
<reference evidence="2 3" key="1">
    <citation type="journal article" date="2019" name="Sci. Rep.">
        <title>Orb-weaving spider Araneus ventricosus genome elucidates the spidroin gene catalogue.</title>
        <authorList>
            <person name="Kono N."/>
            <person name="Nakamura H."/>
            <person name="Ohtoshi R."/>
            <person name="Moran D.A.P."/>
            <person name="Shinohara A."/>
            <person name="Yoshida Y."/>
            <person name="Fujiwara M."/>
            <person name="Mori M."/>
            <person name="Tomita M."/>
            <person name="Arakawa K."/>
        </authorList>
    </citation>
    <scope>NUCLEOTIDE SEQUENCE [LARGE SCALE GENOMIC DNA]</scope>
</reference>
<proteinExistence type="predicted"/>
<dbReference type="Proteomes" id="UP000499080">
    <property type="component" value="Unassembled WGS sequence"/>
</dbReference>
<dbReference type="PANTHER" id="PTHR46599:SF3">
    <property type="entry name" value="PIGGYBAC TRANSPOSABLE ELEMENT-DERIVED PROTEIN 4"/>
    <property type="match status" value="1"/>
</dbReference>
<feature type="domain" description="PiggyBac transposable element-derived protein" evidence="1">
    <location>
        <begin position="101"/>
        <end position="168"/>
    </location>
</feature>
<evidence type="ECO:0000313" key="2">
    <source>
        <dbReference type="EMBL" id="GBM50239.1"/>
    </source>
</evidence>
<dbReference type="EMBL" id="BGPR01001289">
    <property type="protein sequence ID" value="GBM50239.1"/>
    <property type="molecule type" value="Genomic_DNA"/>
</dbReference>
<dbReference type="Pfam" id="PF13843">
    <property type="entry name" value="DDE_Tnp_1_7"/>
    <property type="match status" value="1"/>
</dbReference>
<name>A0A4Y2GC35_ARAVE</name>
<sequence length="279" mass="31264">MYVIWPDLIEYFVGYEVPQGRATARTLRAALLLIICGPTLWASEDDYSSSESESDDDTLNSARYWCPIDIHASTPAPPNFQFTSTPGINPSTKILLGNTDDPMTFFSIFFDEKIMSFIVEETNRYAEDFFNKSDLTPSSRALNWKNTDIKELNLFLGLLLLQGMVSKSVEAWRLSIPSITGALPDGRCSITAEISWGRMDNQVAVLKWIECNLWDWQGKRKSGPGCFVLPLADFPLGLRLSGTGFEMGKLIFETPPCTASHTDGRLRCRIFSTPYSLLA</sequence>